<dbReference type="SUPFAM" id="SSF47175">
    <property type="entry name" value="Cytochromes"/>
    <property type="match status" value="1"/>
</dbReference>
<dbReference type="GO" id="GO:0005506">
    <property type="term" value="F:iron ion binding"/>
    <property type="evidence" value="ECO:0007669"/>
    <property type="project" value="InterPro"/>
</dbReference>
<dbReference type="InterPro" id="IPR002321">
    <property type="entry name" value="Cyt_c_II"/>
</dbReference>
<dbReference type="Proteomes" id="UP000315647">
    <property type="component" value="Chromosome"/>
</dbReference>
<evidence type="ECO:0000313" key="4">
    <source>
        <dbReference type="Proteomes" id="UP000315647"/>
    </source>
</evidence>
<sequence precursor="true">MTIRKCFFLCCLLLSVKSGAVSGQPQPDRKLESTQVQKQTGVKSLSLPGLDNVFQIDDQVYSGSGPAEQRSFDALKKLGVKTIISVDGTEPHLEMAKRDGMRYVHVPIGYDGVSHDAGLAFARIAKDIKGPIYIHCHHGRHRGPTATAVVGICRGTFNQQQAIDFLKLAGTSKSYAGLWRDVRKFKVPPADAPLPELVETAPVSPLVKAMSQISHHFEALEHMQDKNRQPLIRQKSQETLVLLREEFREAARKHADDYDQKFKKWMLKSESQVNELENAFRKNEQKQISTGLKTLKAQCKKCHAAYRD</sequence>
<dbReference type="InterPro" id="IPR029021">
    <property type="entry name" value="Prot-tyrosine_phosphatase-like"/>
</dbReference>
<dbReference type="GO" id="GO:0009055">
    <property type="term" value="F:electron transfer activity"/>
    <property type="evidence" value="ECO:0007669"/>
    <property type="project" value="InterPro"/>
</dbReference>
<keyword evidence="1" id="KW-0175">Coiled coil</keyword>
<dbReference type="EMBL" id="CP037421">
    <property type="protein sequence ID" value="QDT27238.1"/>
    <property type="molecule type" value="Genomic_DNA"/>
</dbReference>
<gene>
    <name evidence="3" type="ORF">Enr10x_25530</name>
</gene>
<evidence type="ECO:0008006" key="5">
    <source>
        <dbReference type="Google" id="ProtNLM"/>
    </source>
</evidence>
<evidence type="ECO:0000313" key="3">
    <source>
        <dbReference type="EMBL" id="QDT27238.1"/>
    </source>
</evidence>
<name>A0A517Q6K5_9PLAN</name>
<keyword evidence="2" id="KW-0732">Signal</keyword>
<proteinExistence type="predicted"/>
<dbReference type="Gene3D" id="3.90.190.10">
    <property type="entry name" value="Protein tyrosine phosphatase superfamily"/>
    <property type="match status" value="1"/>
</dbReference>
<evidence type="ECO:0000256" key="1">
    <source>
        <dbReference type="SAM" id="Coils"/>
    </source>
</evidence>
<dbReference type="AlphaFoldDB" id="A0A517Q6K5"/>
<reference evidence="3 4" key="1">
    <citation type="submission" date="2019-03" db="EMBL/GenBank/DDBJ databases">
        <title>Deep-cultivation of Planctomycetes and their phenomic and genomic characterization uncovers novel biology.</title>
        <authorList>
            <person name="Wiegand S."/>
            <person name="Jogler M."/>
            <person name="Boedeker C."/>
            <person name="Pinto D."/>
            <person name="Vollmers J."/>
            <person name="Rivas-Marin E."/>
            <person name="Kohn T."/>
            <person name="Peeters S.H."/>
            <person name="Heuer A."/>
            <person name="Rast P."/>
            <person name="Oberbeckmann S."/>
            <person name="Bunk B."/>
            <person name="Jeske O."/>
            <person name="Meyerdierks A."/>
            <person name="Storesund J.E."/>
            <person name="Kallscheuer N."/>
            <person name="Luecker S."/>
            <person name="Lage O.M."/>
            <person name="Pohl T."/>
            <person name="Merkel B.J."/>
            <person name="Hornburger P."/>
            <person name="Mueller R.-W."/>
            <person name="Bruemmer F."/>
            <person name="Labrenz M."/>
            <person name="Spormann A.M."/>
            <person name="Op den Camp H."/>
            <person name="Overmann J."/>
            <person name="Amann R."/>
            <person name="Jetten M.S.M."/>
            <person name="Mascher T."/>
            <person name="Medema M.H."/>
            <person name="Devos D.P."/>
            <person name="Kaster A.-K."/>
            <person name="Ovreas L."/>
            <person name="Rohde M."/>
            <person name="Galperin M.Y."/>
            <person name="Jogler C."/>
        </authorList>
    </citation>
    <scope>NUCLEOTIDE SEQUENCE [LARGE SCALE GENOMIC DNA]</scope>
    <source>
        <strain evidence="3 4">Enr10</strain>
    </source>
</reference>
<feature type="signal peptide" evidence="2">
    <location>
        <begin position="1"/>
        <end position="20"/>
    </location>
</feature>
<dbReference type="InterPro" id="IPR010980">
    <property type="entry name" value="Cyt_c/b562"/>
</dbReference>
<protein>
    <recommendedName>
        <fullName evidence="5">Cytochrome C</fullName>
    </recommendedName>
</protein>
<feature type="coiled-coil region" evidence="1">
    <location>
        <begin position="233"/>
        <end position="286"/>
    </location>
</feature>
<keyword evidence="4" id="KW-1185">Reference proteome</keyword>
<dbReference type="Gene3D" id="1.20.120.10">
    <property type="entry name" value="Cytochrome c/b562"/>
    <property type="match status" value="1"/>
</dbReference>
<accession>A0A517Q6K5</accession>
<dbReference type="GO" id="GO:0020037">
    <property type="term" value="F:heme binding"/>
    <property type="evidence" value="ECO:0007669"/>
    <property type="project" value="InterPro"/>
</dbReference>
<organism evidence="3 4">
    <name type="scientific">Gimesia panareensis</name>
    <dbReference type="NCBI Taxonomy" id="2527978"/>
    <lineage>
        <taxon>Bacteria</taxon>
        <taxon>Pseudomonadati</taxon>
        <taxon>Planctomycetota</taxon>
        <taxon>Planctomycetia</taxon>
        <taxon>Planctomycetales</taxon>
        <taxon>Planctomycetaceae</taxon>
        <taxon>Gimesia</taxon>
    </lineage>
</organism>
<dbReference type="SUPFAM" id="SSF52799">
    <property type="entry name" value="(Phosphotyrosine protein) phosphatases II"/>
    <property type="match status" value="1"/>
</dbReference>
<dbReference type="GO" id="GO:0022900">
    <property type="term" value="P:electron transport chain"/>
    <property type="evidence" value="ECO:0007669"/>
    <property type="project" value="InterPro"/>
</dbReference>
<dbReference type="PROSITE" id="PS51009">
    <property type="entry name" value="CYTCII"/>
    <property type="match status" value="1"/>
</dbReference>
<feature type="chain" id="PRO_5021793125" description="Cytochrome C" evidence="2">
    <location>
        <begin position="21"/>
        <end position="308"/>
    </location>
</feature>
<evidence type="ECO:0000256" key="2">
    <source>
        <dbReference type="SAM" id="SignalP"/>
    </source>
</evidence>